<evidence type="ECO:0000313" key="1">
    <source>
        <dbReference type="EMBL" id="AJW78480.1"/>
    </source>
</evidence>
<evidence type="ECO:0000313" key="2">
    <source>
        <dbReference type="Proteomes" id="UP000032604"/>
    </source>
</evidence>
<gene>
    <name evidence="1" type="ORF">VO01_04430</name>
</gene>
<dbReference type="RefSeq" id="WP_045527140.1">
    <property type="nucleotide sequence ID" value="NZ_CP011043.1"/>
</dbReference>
<accession>A0A0D5CGQ9</accession>
<protein>
    <submittedName>
        <fullName evidence="1">Uncharacterized protein</fullName>
    </submittedName>
</protein>
<dbReference type="KEGG" id="cmh:VO01_04430"/>
<dbReference type="HOGENOM" id="CLU_1173785_0_0_11"/>
<name>A0A0D5CGQ9_9MICO</name>
<reference evidence="1 2" key="1">
    <citation type="journal article" date="2015" name="Genome Announc.">
        <title>Complete Genome Sequence of Clavibacter michiganensis subsp. insidiosus R1-1 Using PacBio Single-Molecule Real-Time Technology.</title>
        <authorList>
            <person name="Lu Y."/>
            <person name="Samac D.A."/>
            <person name="Glazebrook J."/>
            <person name="Ishimaru C.A."/>
        </authorList>
    </citation>
    <scope>NUCLEOTIDE SEQUENCE [LARGE SCALE GENOMIC DNA]</scope>
    <source>
        <strain evidence="1 2">R1-1</strain>
    </source>
</reference>
<dbReference type="PATRIC" id="fig|33014.5.peg.922"/>
<organism evidence="1 2">
    <name type="scientific">Clavibacter michiganensis subsp. insidiosus</name>
    <dbReference type="NCBI Taxonomy" id="33014"/>
    <lineage>
        <taxon>Bacteria</taxon>
        <taxon>Bacillati</taxon>
        <taxon>Actinomycetota</taxon>
        <taxon>Actinomycetes</taxon>
        <taxon>Micrococcales</taxon>
        <taxon>Microbacteriaceae</taxon>
        <taxon>Clavibacter</taxon>
    </lineage>
</organism>
<dbReference type="Proteomes" id="UP000032604">
    <property type="component" value="Chromosome"/>
</dbReference>
<proteinExistence type="predicted"/>
<dbReference type="AlphaFoldDB" id="A0A0D5CGQ9"/>
<sequence>MSRVKLLLLIQQDYKNLRRREAQHARAFPKKKTITVPKPYKTRSITGNNLKDCGIKGLGGWHDEMNTVLTQLALRTLNDFAALETRDPHRKLTFEELTTMVELKTSSHMYVWDLTDVLFQACLEAGYGGLGDTVAGGPAAYQGEAIYARCEAQARFAMEVWESDFIPKRRAWGKKGGTASKTPFQYGIELLDDILDLTPKQQLVELADTGISQAALYRLRDRHPYYKKTKNIEGTS</sequence>
<dbReference type="EMBL" id="CP011043">
    <property type="protein sequence ID" value="AJW78480.1"/>
    <property type="molecule type" value="Genomic_DNA"/>
</dbReference>